<evidence type="ECO:0000313" key="19">
    <source>
        <dbReference type="EMBL" id="KAJ1975949.1"/>
    </source>
</evidence>
<comment type="cofactor">
    <cofactor evidence="2">
        <name>FAD</name>
        <dbReference type="ChEBI" id="CHEBI:57692"/>
    </cofactor>
</comment>
<dbReference type="InterPro" id="IPR029320">
    <property type="entry name" value="Acyl-CoA_ox_N"/>
</dbReference>
<feature type="binding site" evidence="14">
    <location>
        <position position="146"/>
    </location>
    <ligand>
        <name>FAD</name>
        <dbReference type="ChEBI" id="CHEBI:57692"/>
    </ligand>
</feature>
<dbReference type="Pfam" id="PF01756">
    <property type="entry name" value="ACOX"/>
    <property type="match status" value="1"/>
</dbReference>
<evidence type="ECO:0000256" key="3">
    <source>
        <dbReference type="ARBA" id="ARBA00004275"/>
    </source>
</evidence>
<dbReference type="SUPFAM" id="SSF47203">
    <property type="entry name" value="Acyl-CoA dehydrogenase C-terminal domain-like"/>
    <property type="match status" value="2"/>
</dbReference>
<feature type="active site" description="Proton acceptor" evidence="13">
    <location>
        <position position="438"/>
    </location>
</feature>
<evidence type="ECO:0000256" key="4">
    <source>
        <dbReference type="ARBA" id="ARBA00004846"/>
    </source>
</evidence>
<dbReference type="PIRSF" id="PIRSF000168">
    <property type="entry name" value="Acyl-CoA_oxidase"/>
    <property type="match status" value="1"/>
</dbReference>
<dbReference type="InterPro" id="IPR006091">
    <property type="entry name" value="Acyl-CoA_Oxase/DH_mid-dom"/>
</dbReference>
<proteinExistence type="inferred from homology"/>
<dbReference type="InterPro" id="IPR009100">
    <property type="entry name" value="AcylCoA_DH/oxidase_NM_dom_sf"/>
</dbReference>
<dbReference type="Pfam" id="PF02770">
    <property type="entry name" value="Acyl-CoA_dh_M"/>
    <property type="match status" value="1"/>
</dbReference>
<comment type="similarity">
    <text evidence="5 12">Belongs to the acyl-CoA oxidase family.</text>
</comment>
<dbReference type="InterPro" id="IPR046373">
    <property type="entry name" value="Acyl-CoA_Oxase/DH_mid-dom_sf"/>
</dbReference>
<evidence type="ECO:0000256" key="8">
    <source>
        <dbReference type="ARBA" id="ARBA00022832"/>
    </source>
</evidence>
<dbReference type="Gene3D" id="1.10.540.10">
    <property type="entry name" value="Acyl-CoA dehydrogenase/oxidase, N-terminal domain"/>
    <property type="match status" value="1"/>
</dbReference>
<comment type="subcellular location">
    <subcellularLocation>
        <location evidence="3">Peroxisome</location>
    </subcellularLocation>
</comment>
<evidence type="ECO:0000256" key="5">
    <source>
        <dbReference type="ARBA" id="ARBA00006288"/>
    </source>
</evidence>
<feature type="domain" description="Acyl-CoA oxidase/dehydrogenase middle" evidence="16">
    <location>
        <begin position="142"/>
        <end position="250"/>
    </location>
</feature>
<evidence type="ECO:0000313" key="20">
    <source>
        <dbReference type="Proteomes" id="UP001151582"/>
    </source>
</evidence>
<keyword evidence="10" id="KW-0443">Lipid metabolism</keyword>
<dbReference type="InterPro" id="IPR036250">
    <property type="entry name" value="AcylCo_DH-like_C"/>
</dbReference>
<keyword evidence="20" id="KW-1185">Reference proteome</keyword>
<dbReference type="GO" id="GO:0033540">
    <property type="term" value="P:fatty acid beta-oxidation using acyl-CoA oxidase"/>
    <property type="evidence" value="ECO:0007669"/>
    <property type="project" value="TreeGrafter"/>
</dbReference>
<dbReference type="Pfam" id="PF14749">
    <property type="entry name" value="Acyl-CoA_ox_N"/>
    <property type="match status" value="1"/>
</dbReference>
<keyword evidence="9" id="KW-0560">Oxidoreductase</keyword>
<dbReference type="PANTHER" id="PTHR10909:SF250">
    <property type="entry name" value="PEROXISOMAL ACYL-COENZYME A OXIDASE 1"/>
    <property type="match status" value="1"/>
</dbReference>
<gene>
    <name evidence="19" type="ORF">H4R34_004154</name>
</gene>
<accession>A0A9W8AZI0</accession>
<dbReference type="Proteomes" id="UP001151582">
    <property type="component" value="Unassembled WGS sequence"/>
</dbReference>
<dbReference type="PANTHER" id="PTHR10909">
    <property type="entry name" value="ELECTRON TRANSPORT OXIDOREDUCTASE"/>
    <property type="match status" value="1"/>
</dbReference>
<feature type="domain" description="Acyl-CoA oxidase C-alpha1" evidence="18">
    <location>
        <begin position="282"/>
        <end position="453"/>
    </location>
</feature>
<evidence type="ECO:0000259" key="17">
    <source>
        <dbReference type="Pfam" id="PF14749"/>
    </source>
</evidence>
<evidence type="ECO:0000259" key="16">
    <source>
        <dbReference type="Pfam" id="PF02770"/>
    </source>
</evidence>
<evidence type="ECO:0000256" key="13">
    <source>
        <dbReference type="PIRSR" id="PIRSR000168-1"/>
    </source>
</evidence>
<evidence type="ECO:0000259" key="18">
    <source>
        <dbReference type="Pfam" id="PF22924"/>
    </source>
</evidence>
<dbReference type="SUPFAM" id="SSF56645">
    <property type="entry name" value="Acyl-CoA dehydrogenase NM domain-like"/>
    <property type="match status" value="1"/>
</dbReference>
<evidence type="ECO:0000256" key="9">
    <source>
        <dbReference type="ARBA" id="ARBA00023002"/>
    </source>
</evidence>
<evidence type="ECO:0000256" key="10">
    <source>
        <dbReference type="ARBA" id="ARBA00023098"/>
    </source>
</evidence>
<protein>
    <recommendedName>
        <fullName evidence="12">Acyl-coenzyme A oxidase</fullName>
    </recommendedName>
</protein>
<keyword evidence="11" id="KW-0576">Peroxisome</keyword>
<dbReference type="GO" id="GO:0005777">
    <property type="term" value="C:peroxisome"/>
    <property type="evidence" value="ECO:0007669"/>
    <property type="project" value="UniProtKB-SubCell"/>
</dbReference>
<dbReference type="OrthoDB" id="538336at2759"/>
<dbReference type="GO" id="GO:0003997">
    <property type="term" value="F:acyl-CoA oxidase activity"/>
    <property type="evidence" value="ECO:0007669"/>
    <property type="project" value="UniProtKB-EC"/>
</dbReference>
<dbReference type="InterPro" id="IPR002655">
    <property type="entry name" value="Acyl-CoA_oxidase_C"/>
</dbReference>
<dbReference type="FunFam" id="1.20.140.10:FF:000015">
    <property type="entry name" value="Acyl-coenzyme A oxidase"/>
    <property type="match status" value="1"/>
</dbReference>
<dbReference type="GO" id="GO:0055088">
    <property type="term" value="P:lipid homeostasis"/>
    <property type="evidence" value="ECO:0007669"/>
    <property type="project" value="TreeGrafter"/>
</dbReference>
<evidence type="ECO:0000256" key="7">
    <source>
        <dbReference type="ARBA" id="ARBA00022827"/>
    </source>
</evidence>
<sequence>MPLADFSTRNYTLHTLVAERKRAAFQASELSHALLGQNYLDRQAKIVHILTHDPIFSMDRRHFWTRQQELVIGFRMAARIIMLKRYYGWDDVDEQLASQLVDMPSTLMPHTDLVLACLQALGNDAQHDKFLKPAQHYEIITCYAQTELGHGSNVQGIETTATYDARTEEFVLHSPTLTSHKWWVGGLGMTATHAIVMAQLHINRQSYGVHAFVAPIRSRTTHTCLSGVTIGHIGPKFGLHGVDSGYLRFHHYRVPRDHMLARFAQVTAQGQYCAPANSKVMYSGMVHLRHSLVHAASVRLAKASTIAIRYCIARRQFNAGCDQASPADSLAAPSEAAVLDYSMVQYRLFPVLSHTYALHFTGKMLHAYYLEHARCMARDDFSNLAEIHALSSCLKAMATDLLLEGVEGCRRAMGGHGYSRFSGLYHLYGYALPQVTLEGDNYVLSQQTARFLVKTLRMLLDQPQTLSQAVSAASSASLTAKPLGAYLHWTGCSTTKALSQYLGDHRTHASSHSYWVSCKEQLLDIDHLVQAFGHRAAYLASMLLCDRTVRNHSLDDLLGGMHRAHRAYGQYVIMHSFAQGCRDLAREGAAPPIVQAVLALCQLAGLIWCEASLVEFFDARVLAPHHSGWFAPLIRQVLKTLRPDILALVEGWALPDYALNSALGEAQNDVYDALLSNAQSDPLNAASAKPFNGHYQTVLQPFMRAHQWLQQGEWRQLAQYEVTRPPQQSALPLRAHL</sequence>
<feature type="binding site" evidence="14">
    <location>
        <position position="185"/>
    </location>
    <ligand>
        <name>FAD</name>
        <dbReference type="ChEBI" id="CHEBI:57692"/>
    </ligand>
</feature>
<evidence type="ECO:0000256" key="2">
    <source>
        <dbReference type="ARBA" id="ARBA00001974"/>
    </source>
</evidence>
<evidence type="ECO:0000259" key="15">
    <source>
        <dbReference type="Pfam" id="PF01756"/>
    </source>
</evidence>
<dbReference type="GO" id="GO:0071949">
    <property type="term" value="F:FAD binding"/>
    <property type="evidence" value="ECO:0007669"/>
    <property type="project" value="InterPro"/>
</dbReference>
<keyword evidence="7 12" id="KW-0274">FAD</keyword>
<feature type="domain" description="Acyl-CoA oxidase C-terminal" evidence="15">
    <location>
        <begin position="525"/>
        <end position="702"/>
    </location>
</feature>
<keyword evidence="8" id="KW-0276">Fatty acid metabolism</keyword>
<organism evidence="19 20">
    <name type="scientific">Dimargaris verticillata</name>
    <dbReference type="NCBI Taxonomy" id="2761393"/>
    <lineage>
        <taxon>Eukaryota</taxon>
        <taxon>Fungi</taxon>
        <taxon>Fungi incertae sedis</taxon>
        <taxon>Zoopagomycota</taxon>
        <taxon>Kickxellomycotina</taxon>
        <taxon>Dimargaritomycetes</taxon>
        <taxon>Dimargaritales</taxon>
        <taxon>Dimargaritaceae</taxon>
        <taxon>Dimargaris</taxon>
    </lineage>
</organism>
<keyword evidence="6 12" id="KW-0285">Flavoprotein</keyword>
<dbReference type="InterPro" id="IPR037069">
    <property type="entry name" value="AcylCoA_DH/ox_N_sf"/>
</dbReference>
<dbReference type="FunFam" id="2.40.110.10:FF:000003">
    <property type="entry name" value="Acyl-coenzyme A oxidase"/>
    <property type="match status" value="1"/>
</dbReference>
<dbReference type="EMBL" id="JANBQB010000477">
    <property type="protein sequence ID" value="KAJ1975949.1"/>
    <property type="molecule type" value="Genomic_DNA"/>
</dbReference>
<comment type="pathway">
    <text evidence="4">Lipid metabolism; peroxisomal fatty acid beta-oxidation.</text>
</comment>
<evidence type="ECO:0000256" key="1">
    <source>
        <dbReference type="ARBA" id="ARBA00001201"/>
    </source>
</evidence>
<name>A0A9W8AZI0_9FUNG</name>
<dbReference type="GO" id="GO:0005504">
    <property type="term" value="F:fatty acid binding"/>
    <property type="evidence" value="ECO:0007669"/>
    <property type="project" value="TreeGrafter"/>
</dbReference>
<comment type="caution">
    <text evidence="19">The sequence shown here is derived from an EMBL/GenBank/DDBJ whole genome shotgun (WGS) entry which is preliminary data.</text>
</comment>
<evidence type="ECO:0000256" key="12">
    <source>
        <dbReference type="PIRNR" id="PIRNR000168"/>
    </source>
</evidence>
<evidence type="ECO:0000256" key="6">
    <source>
        <dbReference type="ARBA" id="ARBA00022630"/>
    </source>
</evidence>
<dbReference type="InterPro" id="IPR055060">
    <property type="entry name" value="ACOX_C_alpha1"/>
</dbReference>
<feature type="domain" description="Acyl-coenzyme A oxidase N-terminal" evidence="17">
    <location>
        <begin position="29"/>
        <end position="140"/>
    </location>
</feature>
<evidence type="ECO:0000256" key="11">
    <source>
        <dbReference type="ARBA" id="ARBA00023140"/>
    </source>
</evidence>
<dbReference type="Pfam" id="PF22924">
    <property type="entry name" value="ACOX_C_alpha1"/>
    <property type="match status" value="1"/>
</dbReference>
<dbReference type="Gene3D" id="2.40.110.10">
    <property type="entry name" value="Butyryl-CoA Dehydrogenase, subunit A, domain 2"/>
    <property type="match status" value="1"/>
</dbReference>
<reference evidence="19" key="1">
    <citation type="submission" date="2022-07" db="EMBL/GenBank/DDBJ databases">
        <title>Phylogenomic reconstructions and comparative analyses of Kickxellomycotina fungi.</title>
        <authorList>
            <person name="Reynolds N.K."/>
            <person name="Stajich J.E."/>
            <person name="Barry K."/>
            <person name="Grigoriev I.V."/>
            <person name="Crous P."/>
            <person name="Smith M.E."/>
        </authorList>
    </citation>
    <scope>NUCLEOTIDE SEQUENCE</scope>
    <source>
        <strain evidence="19">RSA 567</strain>
    </source>
</reference>
<comment type="catalytic activity">
    <reaction evidence="1">
        <text>a 2,3-saturated acyl-CoA + O2 = a (2E)-enoyl-CoA + H2O2</text>
        <dbReference type="Rhea" id="RHEA:38959"/>
        <dbReference type="ChEBI" id="CHEBI:15379"/>
        <dbReference type="ChEBI" id="CHEBI:16240"/>
        <dbReference type="ChEBI" id="CHEBI:58856"/>
        <dbReference type="ChEBI" id="CHEBI:65111"/>
        <dbReference type="EC" id="1.3.3.6"/>
    </reaction>
</comment>
<evidence type="ECO:0000256" key="14">
    <source>
        <dbReference type="PIRSR" id="PIRSR000168-2"/>
    </source>
</evidence>
<dbReference type="InterPro" id="IPR012258">
    <property type="entry name" value="Acyl-CoA_oxidase"/>
</dbReference>
<dbReference type="Gene3D" id="1.20.140.10">
    <property type="entry name" value="Butyryl-CoA Dehydrogenase, subunit A, domain 3"/>
    <property type="match status" value="2"/>
</dbReference>
<dbReference type="AlphaFoldDB" id="A0A9W8AZI0"/>